<dbReference type="EMBL" id="JAFBED010000001">
    <property type="protein sequence ID" value="MBM7618168.1"/>
    <property type="molecule type" value="Genomic_DNA"/>
</dbReference>
<reference evidence="2 3" key="1">
    <citation type="submission" date="2021-01" db="EMBL/GenBank/DDBJ databases">
        <title>Genomic Encyclopedia of Type Strains, Phase IV (KMG-IV): sequencing the most valuable type-strain genomes for metagenomic binning, comparative biology and taxonomic classification.</title>
        <authorList>
            <person name="Goeker M."/>
        </authorList>
    </citation>
    <scope>NUCLEOTIDE SEQUENCE [LARGE SCALE GENOMIC DNA]</scope>
    <source>
        <strain evidence="2 3">DSM 25879</strain>
    </source>
</reference>
<evidence type="ECO:0000313" key="3">
    <source>
        <dbReference type="Proteomes" id="UP000737402"/>
    </source>
</evidence>
<evidence type="ECO:0000259" key="1">
    <source>
        <dbReference type="Pfam" id="PF00085"/>
    </source>
</evidence>
<dbReference type="PANTHER" id="PTHR45663">
    <property type="entry name" value="GEO12009P1"/>
    <property type="match status" value="1"/>
</dbReference>
<dbReference type="InterPro" id="IPR036249">
    <property type="entry name" value="Thioredoxin-like_sf"/>
</dbReference>
<dbReference type="Proteomes" id="UP000737402">
    <property type="component" value="Unassembled WGS sequence"/>
</dbReference>
<proteinExistence type="predicted"/>
<dbReference type="CDD" id="cd02947">
    <property type="entry name" value="TRX_family"/>
    <property type="match status" value="1"/>
</dbReference>
<dbReference type="RefSeq" id="WP_204412314.1">
    <property type="nucleotide sequence ID" value="NZ_JAFBED010000001.1"/>
</dbReference>
<feature type="domain" description="Thioredoxin" evidence="1">
    <location>
        <begin position="11"/>
        <end position="89"/>
    </location>
</feature>
<protein>
    <submittedName>
        <fullName evidence="2">Thioredoxin-like negative regulator of GroEL</fullName>
    </submittedName>
</protein>
<evidence type="ECO:0000313" key="2">
    <source>
        <dbReference type="EMBL" id="MBM7618168.1"/>
    </source>
</evidence>
<sequence length="104" mass="12566">MKDWTREQLIDEMEKDQVSVVYFYTPMCGTCQVAKRMLEVTKELFPDFHYGMLDVNYIRELAIQWEIESVPCLMIFRNGVIQEKLYAFHSVEHLFLLFQKYKEV</sequence>
<name>A0ABS2NU54_9BACI</name>
<organism evidence="2 3">
    <name type="scientific">Sutcliffiella tianshenii</name>
    <dbReference type="NCBI Taxonomy" id="1463404"/>
    <lineage>
        <taxon>Bacteria</taxon>
        <taxon>Bacillati</taxon>
        <taxon>Bacillota</taxon>
        <taxon>Bacilli</taxon>
        <taxon>Bacillales</taxon>
        <taxon>Bacillaceae</taxon>
        <taxon>Sutcliffiella</taxon>
    </lineage>
</organism>
<dbReference type="PANTHER" id="PTHR45663:SF41">
    <property type="entry name" value="THIOREDOXIN-LIKE PROTEIN YUSE"/>
    <property type="match status" value="1"/>
</dbReference>
<dbReference type="Pfam" id="PF00085">
    <property type="entry name" value="Thioredoxin"/>
    <property type="match status" value="1"/>
</dbReference>
<comment type="caution">
    <text evidence="2">The sequence shown here is derived from an EMBL/GenBank/DDBJ whole genome shotgun (WGS) entry which is preliminary data.</text>
</comment>
<gene>
    <name evidence="2" type="ORF">JOC95_000010</name>
</gene>
<dbReference type="Gene3D" id="3.40.30.10">
    <property type="entry name" value="Glutaredoxin"/>
    <property type="match status" value="1"/>
</dbReference>
<accession>A0ABS2NU54</accession>
<keyword evidence="3" id="KW-1185">Reference proteome</keyword>
<dbReference type="SUPFAM" id="SSF52833">
    <property type="entry name" value="Thioredoxin-like"/>
    <property type="match status" value="1"/>
</dbReference>
<dbReference type="InterPro" id="IPR013766">
    <property type="entry name" value="Thioredoxin_domain"/>
</dbReference>